<organism evidence="1 2">
    <name type="scientific">Trichinella patagoniensis</name>
    <dbReference type="NCBI Taxonomy" id="990121"/>
    <lineage>
        <taxon>Eukaryota</taxon>
        <taxon>Metazoa</taxon>
        <taxon>Ecdysozoa</taxon>
        <taxon>Nematoda</taxon>
        <taxon>Enoplea</taxon>
        <taxon>Dorylaimia</taxon>
        <taxon>Trichinellida</taxon>
        <taxon>Trichinellidae</taxon>
        <taxon>Trichinella</taxon>
    </lineage>
</organism>
<keyword evidence="2" id="KW-1185">Reference proteome</keyword>
<gene>
    <name evidence="1" type="ORF">T12_8418</name>
</gene>
<accession>A0A0V0ZNQ9</accession>
<comment type="caution">
    <text evidence="1">The sequence shown here is derived from an EMBL/GenBank/DDBJ whole genome shotgun (WGS) entry which is preliminary data.</text>
</comment>
<evidence type="ECO:0000313" key="1">
    <source>
        <dbReference type="EMBL" id="KRY14304.1"/>
    </source>
</evidence>
<dbReference type="Proteomes" id="UP000054783">
    <property type="component" value="Unassembled WGS sequence"/>
</dbReference>
<dbReference type="AlphaFoldDB" id="A0A0V0ZNQ9"/>
<proteinExistence type="predicted"/>
<name>A0A0V0ZNQ9_9BILA</name>
<sequence>MAAETNVTATEKLYLLIRLTFIINIKPISMVRSNPAPNGTTLAPQFIIVMNDNQSCFRQWSLSVDKEL</sequence>
<dbReference type="EMBL" id="JYDQ01000119">
    <property type="protein sequence ID" value="KRY14304.1"/>
    <property type="molecule type" value="Genomic_DNA"/>
</dbReference>
<evidence type="ECO:0000313" key="2">
    <source>
        <dbReference type="Proteomes" id="UP000054783"/>
    </source>
</evidence>
<protein>
    <submittedName>
        <fullName evidence="1">Uncharacterized protein</fullName>
    </submittedName>
</protein>
<reference evidence="1 2" key="1">
    <citation type="submission" date="2015-01" db="EMBL/GenBank/DDBJ databases">
        <title>Evolution of Trichinella species and genotypes.</title>
        <authorList>
            <person name="Korhonen P.K."/>
            <person name="Edoardo P."/>
            <person name="Giuseppe L.R."/>
            <person name="Gasser R.B."/>
        </authorList>
    </citation>
    <scope>NUCLEOTIDE SEQUENCE [LARGE SCALE GENOMIC DNA]</scope>
    <source>
        <strain evidence="1">ISS2496</strain>
    </source>
</reference>